<evidence type="ECO:0000259" key="4">
    <source>
        <dbReference type="PROSITE" id="PS50887"/>
    </source>
</evidence>
<evidence type="ECO:0000313" key="7">
    <source>
        <dbReference type="Proteomes" id="UP000321525"/>
    </source>
</evidence>
<dbReference type="Proteomes" id="UP000321917">
    <property type="component" value="Unassembled WGS sequence"/>
</dbReference>
<dbReference type="EMBL" id="VOLR01000006">
    <property type="protein sequence ID" value="TWX61280.1"/>
    <property type="molecule type" value="Genomic_DNA"/>
</dbReference>
<feature type="transmembrane region" description="Helical" evidence="1">
    <location>
        <begin position="76"/>
        <end position="93"/>
    </location>
</feature>
<dbReference type="Pfam" id="PF00563">
    <property type="entry name" value="EAL"/>
    <property type="match status" value="1"/>
</dbReference>
<feature type="domain" description="EAL" evidence="3">
    <location>
        <begin position="443"/>
        <end position="700"/>
    </location>
</feature>
<dbReference type="GO" id="GO:0071111">
    <property type="term" value="F:cyclic-guanylate-specific phosphodiesterase activity"/>
    <property type="evidence" value="ECO:0007669"/>
    <property type="project" value="InterPro"/>
</dbReference>
<feature type="transmembrane region" description="Helical" evidence="1">
    <location>
        <begin position="158"/>
        <end position="178"/>
    </location>
</feature>
<gene>
    <name evidence="5" type="ORF">ESZ26_05950</name>
    <name evidence="6" type="ORF">ESZ27_08090</name>
</gene>
<dbReference type="InterPro" id="IPR000160">
    <property type="entry name" value="GGDEF_dom"/>
</dbReference>
<feature type="transmembrane region" description="Helical" evidence="1">
    <location>
        <begin position="99"/>
        <end position="119"/>
    </location>
</feature>
<sequence length="710" mass="79977">MGLLQLGKRLYMKYFRSTRFSFTGFLMVVLSLFLFSSTAQAAAFSFTEFNIAFVLGLMFPVILIIALVKPLKNIRLRYPLLISLSVLLMLYALAEVKSYQSELILSSAMVFSSVLYFWLRSTYSAPAEKVNYLLNFIVVATALSFVFSLWLLPNIDGYLAWLAASLMVLACACVAVLSSKKIKDPSSIRLAVQWLIHLCFVVILFAWLNAFISVTWLVSAIVISYLAALVNGCWYLVQAVRTELNRLDGTSQKIPYSHLLDPATNLPCYQQALESLNNIIKQQPKSRFVSIVFKPVNFQAVNTVLGHHNSDILLLQLAYCLQKKVAENILLVNFSDEQSPIKIARLQGLHFLVVLDLSTDNYPDHTKVNQLCRELTAAVPSAMSFKSFSLNFELAFGAAYMGEYSHSVSEVISFAEDALLVSEQTQQVVSYFDHNSALYTEQQLQRMEQLKQDIADEKLHWYLQPQIGLANKKVLGFQLEVHWYSDSQTPRGLHQFVDIAEHSGDIYLLTKQMIVEACRAITQLQKVGFEKPVTITFASKELLEPALIDYIVLQAKEYGIETKSLIVEFKEALILTASQRAKAIIDQLKSLNIKVAIGDFSGSYESLRYLRKLSIHQVKINCGLLGDSDNNIESGSSDKAIVNALINLTRAMKLPLIGTSINNSHIEQAFMSMGGEYAQGRYLSRGVVFDEIEIWTQRWQVQYPHSEPAK</sequence>
<dbReference type="Proteomes" id="UP000321525">
    <property type="component" value="Unassembled WGS sequence"/>
</dbReference>
<dbReference type="InterPro" id="IPR001633">
    <property type="entry name" value="EAL_dom"/>
</dbReference>
<feature type="transmembrane region" description="Helical" evidence="1">
    <location>
        <begin position="190"/>
        <end position="208"/>
    </location>
</feature>
<dbReference type="EMBL" id="VOLQ01000012">
    <property type="protein sequence ID" value="TWX67673.1"/>
    <property type="molecule type" value="Genomic_DNA"/>
</dbReference>
<evidence type="ECO:0000256" key="2">
    <source>
        <dbReference type="SAM" id="SignalP"/>
    </source>
</evidence>
<dbReference type="SUPFAM" id="SSF141868">
    <property type="entry name" value="EAL domain-like"/>
    <property type="match status" value="1"/>
</dbReference>
<dbReference type="AlphaFoldDB" id="A0A5C6QG09"/>
<keyword evidence="7" id="KW-1185">Reference proteome</keyword>
<dbReference type="InterPro" id="IPR043128">
    <property type="entry name" value="Rev_trsase/Diguanyl_cyclase"/>
</dbReference>
<dbReference type="Gene3D" id="3.30.70.270">
    <property type="match status" value="1"/>
</dbReference>
<dbReference type="PANTHER" id="PTHR33121:SF79">
    <property type="entry name" value="CYCLIC DI-GMP PHOSPHODIESTERASE PDED-RELATED"/>
    <property type="match status" value="1"/>
</dbReference>
<dbReference type="InterPro" id="IPR029787">
    <property type="entry name" value="Nucleotide_cyclase"/>
</dbReference>
<evidence type="ECO:0000313" key="8">
    <source>
        <dbReference type="Proteomes" id="UP000321917"/>
    </source>
</evidence>
<dbReference type="InterPro" id="IPR035919">
    <property type="entry name" value="EAL_sf"/>
</dbReference>
<keyword evidence="1" id="KW-0812">Transmembrane</keyword>
<dbReference type="SMART" id="SM00052">
    <property type="entry name" value="EAL"/>
    <property type="match status" value="1"/>
</dbReference>
<evidence type="ECO:0000313" key="5">
    <source>
        <dbReference type="EMBL" id="TWX61280.1"/>
    </source>
</evidence>
<name>A0A5C6QG09_9GAMM</name>
<feature type="transmembrane region" description="Helical" evidence="1">
    <location>
        <begin position="214"/>
        <end position="237"/>
    </location>
</feature>
<dbReference type="PROSITE" id="PS50887">
    <property type="entry name" value="GGDEF"/>
    <property type="match status" value="1"/>
</dbReference>
<keyword evidence="2" id="KW-0732">Signal</keyword>
<dbReference type="Gene3D" id="3.20.20.450">
    <property type="entry name" value="EAL domain"/>
    <property type="match status" value="1"/>
</dbReference>
<dbReference type="InterPro" id="IPR050706">
    <property type="entry name" value="Cyclic-di-GMP_PDE-like"/>
</dbReference>
<dbReference type="Pfam" id="PF00990">
    <property type="entry name" value="GGDEF"/>
    <property type="match status" value="1"/>
</dbReference>
<evidence type="ECO:0000259" key="3">
    <source>
        <dbReference type="PROSITE" id="PS50883"/>
    </source>
</evidence>
<organism evidence="6 8">
    <name type="scientific">Colwellia hornerae</name>
    <dbReference type="NCBI Taxonomy" id="89402"/>
    <lineage>
        <taxon>Bacteria</taxon>
        <taxon>Pseudomonadati</taxon>
        <taxon>Pseudomonadota</taxon>
        <taxon>Gammaproteobacteria</taxon>
        <taxon>Alteromonadales</taxon>
        <taxon>Colwelliaceae</taxon>
        <taxon>Colwellia</taxon>
    </lineage>
</organism>
<reference evidence="6 8" key="1">
    <citation type="submission" date="2019-07" db="EMBL/GenBank/DDBJ databases">
        <title>Genomes of sea-ice associated Colwellia species.</title>
        <authorList>
            <person name="Bowman J.P."/>
        </authorList>
    </citation>
    <scope>NUCLEOTIDE SEQUENCE [LARGE SCALE GENOMIC DNA]</scope>
    <source>
        <strain evidence="5 7">ACAM 607</strain>
        <strain evidence="6 8">IC036</strain>
    </source>
</reference>
<dbReference type="OrthoDB" id="6219933at2"/>
<feature type="transmembrane region" description="Helical" evidence="1">
    <location>
        <begin position="131"/>
        <end position="152"/>
    </location>
</feature>
<evidence type="ECO:0000313" key="6">
    <source>
        <dbReference type="EMBL" id="TWX67673.1"/>
    </source>
</evidence>
<feature type="signal peptide" evidence="2">
    <location>
        <begin position="1"/>
        <end position="41"/>
    </location>
</feature>
<dbReference type="CDD" id="cd01948">
    <property type="entry name" value="EAL"/>
    <property type="match status" value="1"/>
</dbReference>
<dbReference type="PANTHER" id="PTHR33121">
    <property type="entry name" value="CYCLIC DI-GMP PHOSPHODIESTERASE PDEF"/>
    <property type="match status" value="1"/>
</dbReference>
<feature type="chain" id="PRO_5022824578" evidence="2">
    <location>
        <begin position="42"/>
        <end position="710"/>
    </location>
</feature>
<comment type="caution">
    <text evidence="6">The sequence shown here is derived from an EMBL/GenBank/DDBJ whole genome shotgun (WGS) entry which is preliminary data.</text>
</comment>
<accession>A0A5C6QG09</accession>
<keyword evidence="1" id="KW-0472">Membrane</keyword>
<feature type="transmembrane region" description="Helical" evidence="1">
    <location>
        <begin position="51"/>
        <end position="69"/>
    </location>
</feature>
<evidence type="ECO:0000256" key="1">
    <source>
        <dbReference type="SAM" id="Phobius"/>
    </source>
</evidence>
<feature type="domain" description="GGDEF" evidence="4">
    <location>
        <begin position="286"/>
        <end position="434"/>
    </location>
</feature>
<keyword evidence="1" id="KW-1133">Transmembrane helix</keyword>
<protein>
    <submittedName>
        <fullName evidence="6">EAL domain-containing protein</fullName>
    </submittedName>
</protein>
<proteinExistence type="predicted"/>
<dbReference type="SUPFAM" id="SSF55073">
    <property type="entry name" value="Nucleotide cyclase"/>
    <property type="match status" value="1"/>
</dbReference>
<dbReference type="PROSITE" id="PS50883">
    <property type="entry name" value="EAL"/>
    <property type="match status" value="1"/>
</dbReference>